<evidence type="ECO:0000313" key="9">
    <source>
        <dbReference type="EMBL" id="OBR03262.1"/>
    </source>
</evidence>
<dbReference type="SMART" id="SM00702">
    <property type="entry name" value="P4Hc"/>
    <property type="match status" value="1"/>
</dbReference>
<protein>
    <submittedName>
        <fullName evidence="9">2OG-Fe(II) oxygenase</fullName>
    </submittedName>
</protein>
<evidence type="ECO:0000256" key="6">
    <source>
        <dbReference type="ARBA" id="ARBA00035112"/>
    </source>
</evidence>
<dbReference type="VEuPathDB" id="FungiDB:CH63R_12389"/>
<comment type="cofactor">
    <cofactor evidence="1">
        <name>L-ascorbate</name>
        <dbReference type="ChEBI" id="CHEBI:38290"/>
    </cofactor>
</comment>
<dbReference type="InterPro" id="IPR021765">
    <property type="entry name" value="UstYa-like"/>
</dbReference>
<evidence type="ECO:0000256" key="7">
    <source>
        <dbReference type="SAM" id="SignalP"/>
    </source>
</evidence>
<dbReference type="GO" id="GO:0043386">
    <property type="term" value="P:mycotoxin biosynthetic process"/>
    <property type="evidence" value="ECO:0007669"/>
    <property type="project" value="InterPro"/>
</dbReference>
<keyword evidence="5" id="KW-0408">Iron</keyword>
<accession>A0A1B7XU14</accession>
<dbReference type="Proteomes" id="UP000092177">
    <property type="component" value="Chromosome 9"/>
</dbReference>
<comment type="similarity">
    <text evidence="6">Belongs to the ustYa family.</text>
</comment>
<keyword evidence="10" id="KW-1185">Reference proteome</keyword>
<name>A0A1B7XU14_COLHI</name>
<dbReference type="AlphaFoldDB" id="A0A1B7XU14"/>
<feature type="chain" id="PRO_5008601071" evidence="7">
    <location>
        <begin position="22"/>
        <end position="499"/>
    </location>
</feature>
<proteinExistence type="inferred from homology"/>
<feature type="signal peptide" evidence="7">
    <location>
        <begin position="1"/>
        <end position="21"/>
    </location>
</feature>
<evidence type="ECO:0000313" key="10">
    <source>
        <dbReference type="Proteomes" id="UP000092177"/>
    </source>
</evidence>
<organism evidence="9 10">
    <name type="scientific">Colletotrichum higginsianum (strain IMI 349063)</name>
    <name type="common">Crucifer anthracnose fungus</name>
    <dbReference type="NCBI Taxonomy" id="759273"/>
    <lineage>
        <taxon>Eukaryota</taxon>
        <taxon>Fungi</taxon>
        <taxon>Dikarya</taxon>
        <taxon>Ascomycota</taxon>
        <taxon>Pezizomycotina</taxon>
        <taxon>Sordariomycetes</taxon>
        <taxon>Hypocreomycetidae</taxon>
        <taxon>Glomerellales</taxon>
        <taxon>Glomerellaceae</taxon>
        <taxon>Colletotrichum</taxon>
        <taxon>Colletotrichum destructivum species complex</taxon>
    </lineage>
</organism>
<keyword evidence="7" id="KW-0732">Signal</keyword>
<dbReference type="SMR" id="A0A1B7XU14"/>
<dbReference type="GeneID" id="28871470"/>
<dbReference type="Pfam" id="PF11807">
    <property type="entry name" value="UstYa"/>
    <property type="match status" value="1"/>
</dbReference>
<dbReference type="InterPro" id="IPR006620">
    <property type="entry name" value="Pro_4_hyd_alph"/>
</dbReference>
<evidence type="ECO:0000256" key="4">
    <source>
        <dbReference type="ARBA" id="ARBA00023002"/>
    </source>
</evidence>
<dbReference type="GO" id="GO:0031418">
    <property type="term" value="F:L-ascorbic acid binding"/>
    <property type="evidence" value="ECO:0007669"/>
    <property type="project" value="InterPro"/>
</dbReference>
<gene>
    <name evidence="9" type="ORF">CH63R_12389</name>
</gene>
<keyword evidence="4" id="KW-0560">Oxidoreductase</keyword>
<evidence type="ECO:0000256" key="1">
    <source>
        <dbReference type="ARBA" id="ARBA00001961"/>
    </source>
</evidence>
<evidence type="ECO:0000256" key="5">
    <source>
        <dbReference type="ARBA" id="ARBA00023004"/>
    </source>
</evidence>
<dbReference type="PANTHER" id="PTHR10869:SF242">
    <property type="entry name" value="PROLYL 4-HYDROXYLASE ALPHA SUBUNIT DOMAIN-CONTAINING PROTEIN"/>
    <property type="match status" value="1"/>
</dbReference>
<dbReference type="OrthoDB" id="420380at2759"/>
<comment type="caution">
    <text evidence="9">The sequence shown here is derived from an EMBL/GenBank/DDBJ whole genome shotgun (WGS) entry which is preliminary data.</text>
</comment>
<keyword evidence="2" id="KW-0479">Metal-binding</keyword>
<dbReference type="InterPro" id="IPR045054">
    <property type="entry name" value="P4HA-like"/>
</dbReference>
<dbReference type="RefSeq" id="XP_018151780.1">
    <property type="nucleotide sequence ID" value="XM_018307363.1"/>
</dbReference>
<keyword evidence="3" id="KW-0223">Dioxygenase</keyword>
<dbReference type="GO" id="GO:0005506">
    <property type="term" value="F:iron ion binding"/>
    <property type="evidence" value="ECO:0007669"/>
    <property type="project" value="InterPro"/>
</dbReference>
<dbReference type="KEGG" id="chig:CH63R_12389"/>
<dbReference type="Gene3D" id="2.60.120.620">
    <property type="entry name" value="q2cbj1_9rhob like domain"/>
    <property type="match status" value="1"/>
</dbReference>
<feature type="domain" description="Prolyl 4-hydroxylase alpha subunit" evidence="8">
    <location>
        <begin position="52"/>
        <end position="251"/>
    </location>
</feature>
<evidence type="ECO:0000256" key="3">
    <source>
        <dbReference type="ARBA" id="ARBA00022964"/>
    </source>
</evidence>
<evidence type="ECO:0000259" key="8">
    <source>
        <dbReference type="SMART" id="SM00702"/>
    </source>
</evidence>
<dbReference type="GO" id="GO:0005783">
    <property type="term" value="C:endoplasmic reticulum"/>
    <property type="evidence" value="ECO:0007669"/>
    <property type="project" value="TreeGrafter"/>
</dbReference>
<dbReference type="PANTHER" id="PTHR10869">
    <property type="entry name" value="PROLYL 4-HYDROXYLASE ALPHA SUBUNIT"/>
    <property type="match status" value="1"/>
</dbReference>
<sequence>MAVQKLLYTSLIVALLAVVYSASSRFANIPKAPLDNPCKRPPYTVRTLSYDPLIQHLENFITPQESRHLVAIAQPRFERSLAIRTDGRSVAAQERTSSTAYLPPDDPVVQCITSRASEFQGYVDTGMMEDLQVTRYLEGQQYTNHYDWAANPAARNQTTNRETTFFAVLDVDCVSCGTRFPKISVDWGLEDPKWCEFVDCAASTALTVRAVPGSAVFWRNLHADGAGDLRTLHAGLPAVGGKKIGKLLGPSSLGGDARCMEEFVGRVGRKSSFTRAQILRCSMELLLIILLAATFAVLLRESSQRNQVLDPHVFRAGSDYNHFVPHGIDAKLAKVVYGISTDVQSRSEAFHDLGTLNQTLASWQTLSHGFVRATPYDGSGAQKPFAGGLFEIAAFHQIHCLKSILEDFGLLAAGVPKNQLPGYSSGVTLTWEEHKAHCFNYVRQALMCFADSTAEGHMDKDPHRVADRGVMHVCNDFDSLLAWSRQPERALPSDWRITD</sequence>
<reference evidence="10" key="1">
    <citation type="journal article" date="2017" name="BMC Genomics">
        <title>Gapless genome assembly of Colletotrichum higginsianum reveals chromosome structure and association of transposable elements with secondary metabolite gene clusters.</title>
        <authorList>
            <person name="Dallery J.-F."/>
            <person name="Lapalu N."/>
            <person name="Zampounis A."/>
            <person name="Pigne S."/>
            <person name="Luyten I."/>
            <person name="Amselem J."/>
            <person name="Wittenberg A.H.J."/>
            <person name="Zhou S."/>
            <person name="de Queiroz M.V."/>
            <person name="Robin G.P."/>
            <person name="Auger A."/>
            <person name="Hainaut M."/>
            <person name="Henrissat B."/>
            <person name="Kim K.-T."/>
            <person name="Lee Y.-H."/>
            <person name="Lespinet O."/>
            <person name="Schwartz D.C."/>
            <person name="Thon M.R."/>
            <person name="O'Connell R.J."/>
        </authorList>
    </citation>
    <scope>NUCLEOTIDE SEQUENCE [LARGE SCALE GENOMIC DNA]</scope>
    <source>
        <strain evidence="10">IMI 349063</strain>
    </source>
</reference>
<evidence type="ECO:0000256" key="2">
    <source>
        <dbReference type="ARBA" id="ARBA00022723"/>
    </source>
</evidence>
<dbReference type="EMBL" id="LTAN01000009">
    <property type="protein sequence ID" value="OBR03262.1"/>
    <property type="molecule type" value="Genomic_DNA"/>
</dbReference>
<dbReference type="GO" id="GO:0004656">
    <property type="term" value="F:procollagen-proline 4-dioxygenase activity"/>
    <property type="evidence" value="ECO:0007669"/>
    <property type="project" value="TreeGrafter"/>
</dbReference>